<sequence length="188" mass="20461">MTSTKAVEKRSEECYKQRLNFMKTSSFSAPWCTSVKSITTLISIVLGYALFDFFAHHFDFSSRALLMGAGIPLGLLGLALGCMVTGYSLDSDGIVIRRLLWSRRIRRAEILSLTSPAAVTRKGTLGLFGIWGFCGTSGLAYSGALGLHFVAASAYANRIVITRHRGWPVVISPENREGFAQAFVDAAV</sequence>
<feature type="transmembrane region" description="Helical" evidence="1">
    <location>
        <begin position="64"/>
        <end position="89"/>
    </location>
</feature>
<name>B4DAM6_9BACT</name>
<reference evidence="2 3" key="1">
    <citation type="journal article" date="2011" name="J. Bacteriol.">
        <title>Genome sequence of Chthoniobacter flavus Ellin428, an aerobic heterotrophic soil bacterium.</title>
        <authorList>
            <person name="Kant R."/>
            <person name="van Passel M.W."/>
            <person name="Palva A."/>
            <person name="Lucas S."/>
            <person name="Lapidus A."/>
            <person name="Glavina Del Rio T."/>
            <person name="Dalin E."/>
            <person name="Tice H."/>
            <person name="Bruce D."/>
            <person name="Goodwin L."/>
            <person name="Pitluck S."/>
            <person name="Larimer F.W."/>
            <person name="Land M.L."/>
            <person name="Hauser L."/>
            <person name="Sangwan P."/>
            <person name="de Vos W.M."/>
            <person name="Janssen P.H."/>
            <person name="Smidt H."/>
        </authorList>
    </citation>
    <scope>NUCLEOTIDE SEQUENCE [LARGE SCALE GENOMIC DNA]</scope>
    <source>
        <strain evidence="2 3">Ellin428</strain>
    </source>
</reference>
<evidence type="ECO:0000256" key="1">
    <source>
        <dbReference type="SAM" id="Phobius"/>
    </source>
</evidence>
<dbReference type="EMBL" id="ABVL01000031">
    <property type="protein sequence ID" value="EDY16544.1"/>
    <property type="molecule type" value="Genomic_DNA"/>
</dbReference>
<proteinExistence type="predicted"/>
<keyword evidence="1" id="KW-0812">Transmembrane</keyword>
<dbReference type="InParanoid" id="B4DAM6"/>
<gene>
    <name evidence="2" type="ORF">CfE428DRAFT_5967</name>
</gene>
<evidence type="ECO:0000313" key="3">
    <source>
        <dbReference type="Proteomes" id="UP000005824"/>
    </source>
</evidence>
<keyword evidence="1" id="KW-0472">Membrane</keyword>
<feature type="transmembrane region" description="Helical" evidence="1">
    <location>
        <begin position="38"/>
        <end position="58"/>
    </location>
</feature>
<keyword evidence="3" id="KW-1185">Reference proteome</keyword>
<dbReference type="Proteomes" id="UP000005824">
    <property type="component" value="Unassembled WGS sequence"/>
</dbReference>
<protein>
    <submittedName>
        <fullName evidence="2">Uncharacterized protein</fullName>
    </submittedName>
</protein>
<accession>B4DAM6</accession>
<evidence type="ECO:0000313" key="2">
    <source>
        <dbReference type="EMBL" id="EDY16544.1"/>
    </source>
</evidence>
<dbReference type="STRING" id="497964.CfE428DRAFT_5967"/>
<comment type="caution">
    <text evidence="2">The sequence shown here is derived from an EMBL/GenBank/DDBJ whole genome shotgun (WGS) entry which is preliminary data.</text>
</comment>
<organism evidence="2 3">
    <name type="scientific">Chthoniobacter flavus Ellin428</name>
    <dbReference type="NCBI Taxonomy" id="497964"/>
    <lineage>
        <taxon>Bacteria</taxon>
        <taxon>Pseudomonadati</taxon>
        <taxon>Verrucomicrobiota</taxon>
        <taxon>Spartobacteria</taxon>
        <taxon>Chthoniobacterales</taxon>
        <taxon>Chthoniobacteraceae</taxon>
        <taxon>Chthoniobacter</taxon>
    </lineage>
</organism>
<dbReference type="AlphaFoldDB" id="B4DAM6"/>
<keyword evidence="1" id="KW-1133">Transmembrane helix</keyword>